<evidence type="ECO:0000313" key="4">
    <source>
        <dbReference type="EMBL" id="RHL55833.1"/>
    </source>
</evidence>
<dbReference type="PANTHER" id="PTHR38467:SF1">
    <property type="entry name" value="CONJUGATIVE TRANSFER: ASSEMBLY"/>
    <property type="match status" value="1"/>
</dbReference>
<name>A0A0P0FJH5_BACT4</name>
<reference evidence="4 5" key="1">
    <citation type="submission" date="2018-08" db="EMBL/GenBank/DDBJ databases">
        <title>A genome reference for cultivated species of the human gut microbiota.</title>
        <authorList>
            <person name="Zou Y."/>
            <person name="Xue W."/>
            <person name="Luo G."/>
        </authorList>
    </citation>
    <scope>NUCLEOTIDE SEQUENCE [LARGE SCALE GENOMIC DNA]</scope>
    <source>
        <strain evidence="4 5">AF37-12</strain>
    </source>
</reference>
<gene>
    <name evidence="4" type="ORF">DW011_17895</name>
    <name evidence="2" type="ORF">GAN75_00280</name>
    <name evidence="3" type="ORF">GAN91_03690</name>
</gene>
<dbReference type="Proteomes" id="UP000283616">
    <property type="component" value="Unassembled WGS sequence"/>
</dbReference>
<evidence type="ECO:0000313" key="6">
    <source>
        <dbReference type="Proteomes" id="UP000436825"/>
    </source>
</evidence>
<dbReference type="InterPro" id="IPR024451">
    <property type="entry name" value="TraG_N_Bacteroidetes"/>
</dbReference>
<evidence type="ECO:0000259" key="1">
    <source>
        <dbReference type="Pfam" id="PF12991"/>
    </source>
</evidence>
<evidence type="ECO:0000313" key="2">
    <source>
        <dbReference type="EMBL" id="KAB4458536.1"/>
    </source>
</evidence>
<evidence type="ECO:0000313" key="7">
    <source>
        <dbReference type="Proteomes" id="UP000436858"/>
    </source>
</evidence>
<feature type="domain" description="TraG N-terminal Bacteroidetes" evidence="1">
    <location>
        <begin position="3"/>
        <end position="54"/>
    </location>
</feature>
<dbReference type="InterPro" id="IPR053155">
    <property type="entry name" value="F-pilin_assembly_TraC"/>
</dbReference>
<dbReference type="EMBL" id="WCRY01000003">
    <property type="protein sequence ID" value="KAB4486016.1"/>
    <property type="molecule type" value="Genomic_DNA"/>
</dbReference>
<dbReference type="PANTHER" id="PTHR38467">
    <property type="match status" value="1"/>
</dbReference>
<dbReference type="AlphaFoldDB" id="A0A0P0FJH5"/>
<dbReference type="EMBL" id="QROV01000022">
    <property type="protein sequence ID" value="RHL55833.1"/>
    <property type="molecule type" value="Genomic_DNA"/>
</dbReference>
<protein>
    <submittedName>
        <fullName evidence="4">DUF3875 domain-containing protein</fullName>
    </submittedName>
</protein>
<dbReference type="KEGG" id="btho:Btheta7330_01559"/>
<evidence type="ECO:0000313" key="3">
    <source>
        <dbReference type="EMBL" id="KAB4486016.1"/>
    </source>
</evidence>
<dbReference type="RefSeq" id="WP_004309895.1">
    <property type="nucleotide sequence ID" value="NZ_CVOZ01000025.1"/>
</dbReference>
<accession>A0A0P0FJH5</accession>
<organism evidence="4 5">
    <name type="scientific">Bacteroides thetaiotaomicron</name>
    <dbReference type="NCBI Taxonomy" id="818"/>
    <lineage>
        <taxon>Bacteria</taxon>
        <taxon>Pseudomonadati</taxon>
        <taxon>Bacteroidota</taxon>
        <taxon>Bacteroidia</taxon>
        <taxon>Bacteroidales</taxon>
        <taxon>Bacteroidaceae</taxon>
        <taxon>Bacteroides</taxon>
    </lineage>
</organism>
<dbReference type="Pfam" id="PF12991">
    <property type="entry name" value="DUF3875"/>
    <property type="match status" value="1"/>
</dbReference>
<evidence type="ECO:0000313" key="5">
    <source>
        <dbReference type="Proteomes" id="UP000283616"/>
    </source>
</evidence>
<reference evidence="6 7" key="2">
    <citation type="journal article" date="2019" name="Nat. Med.">
        <title>A library of human gut bacterial isolates paired with longitudinal multiomics data enables mechanistic microbiome research.</title>
        <authorList>
            <person name="Poyet M."/>
            <person name="Groussin M."/>
            <person name="Gibbons S.M."/>
            <person name="Avila-Pacheco J."/>
            <person name="Jiang X."/>
            <person name="Kearney S.M."/>
            <person name="Perrotta A.R."/>
            <person name="Berdy B."/>
            <person name="Zhao S."/>
            <person name="Lieberman T.D."/>
            <person name="Swanson P.K."/>
            <person name="Smith M."/>
            <person name="Roesemann S."/>
            <person name="Alexander J.E."/>
            <person name="Rich S.A."/>
            <person name="Livny J."/>
            <person name="Vlamakis H."/>
            <person name="Clish C."/>
            <person name="Bullock K."/>
            <person name="Deik A."/>
            <person name="Scott J."/>
            <person name="Pierce K.A."/>
            <person name="Xavier R.J."/>
            <person name="Alm E.J."/>
        </authorList>
    </citation>
    <scope>NUCLEOTIDE SEQUENCE [LARGE SCALE GENOMIC DNA]</scope>
    <source>
        <strain evidence="2 6">BIOML-A160</strain>
        <strain evidence="3 7">BIOML-A162</strain>
    </source>
</reference>
<dbReference type="Proteomes" id="UP000436825">
    <property type="component" value="Unassembled WGS sequence"/>
</dbReference>
<proteinExistence type="predicted"/>
<dbReference type="Proteomes" id="UP000436858">
    <property type="component" value="Unassembled WGS sequence"/>
</dbReference>
<dbReference type="EMBL" id="WCRW01000001">
    <property type="protein sequence ID" value="KAB4458536.1"/>
    <property type="molecule type" value="Genomic_DNA"/>
</dbReference>
<comment type="caution">
    <text evidence="4">The sequence shown here is derived from an EMBL/GenBank/DDBJ whole genome shotgun (WGS) entry which is preliminary data.</text>
</comment>
<sequence length="56" mass="6107">MRNILKAATLESKFPILSVEEGCILSKDADVTIGFKVFLPELFTVTSADYASMHGT</sequence>